<protein>
    <submittedName>
        <fullName evidence="1">Uncharacterized protein</fullName>
    </submittedName>
</protein>
<organism evidence="1 2">
    <name type="scientific">Trichonephila inaurata madagascariensis</name>
    <dbReference type="NCBI Taxonomy" id="2747483"/>
    <lineage>
        <taxon>Eukaryota</taxon>
        <taxon>Metazoa</taxon>
        <taxon>Ecdysozoa</taxon>
        <taxon>Arthropoda</taxon>
        <taxon>Chelicerata</taxon>
        <taxon>Arachnida</taxon>
        <taxon>Araneae</taxon>
        <taxon>Araneomorphae</taxon>
        <taxon>Entelegynae</taxon>
        <taxon>Araneoidea</taxon>
        <taxon>Nephilidae</taxon>
        <taxon>Trichonephila</taxon>
        <taxon>Trichonephila inaurata</taxon>
    </lineage>
</organism>
<comment type="caution">
    <text evidence="1">The sequence shown here is derived from an EMBL/GenBank/DDBJ whole genome shotgun (WGS) entry which is preliminary data.</text>
</comment>
<gene>
    <name evidence="1" type="primary">NCL1_44201</name>
    <name evidence="1" type="ORF">TNIN_452251</name>
</gene>
<reference evidence="1" key="1">
    <citation type="submission" date="2020-08" db="EMBL/GenBank/DDBJ databases">
        <title>Multicomponent nature underlies the extraordinary mechanical properties of spider dragline silk.</title>
        <authorList>
            <person name="Kono N."/>
            <person name="Nakamura H."/>
            <person name="Mori M."/>
            <person name="Yoshida Y."/>
            <person name="Ohtoshi R."/>
            <person name="Malay A.D."/>
            <person name="Moran D.A.P."/>
            <person name="Tomita M."/>
            <person name="Numata K."/>
            <person name="Arakawa K."/>
        </authorList>
    </citation>
    <scope>NUCLEOTIDE SEQUENCE</scope>
</reference>
<sequence>MFDVIPHRSMACATSEKWLDKCQRMLPHRIIMNRGIHHGLRHGHHEPADTEQPSLLLQQLEYSVVANSSDTIPPLYSISSGEKERRWNGFKCCTATDLKAHCLQETTAVASRQDFRIPNVLGVTNAMAIKEAFSSRVTRGY</sequence>
<evidence type="ECO:0000313" key="1">
    <source>
        <dbReference type="EMBL" id="GFY68946.1"/>
    </source>
</evidence>
<proteinExistence type="predicted"/>
<name>A0A8X7CJ01_9ARAC</name>
<dbReference type="EMBL" id="BMAV01017362">
    <property type="protein sequence ID" value="GFY68946.1"/>
    <property type="molecule type" value="Genomic_DNA"/>
</dbReference>
<accession>A0A8X7CJ01</accession>
<dbReference type="Proteomes" id="UP000886998">
    <property type="component" value="Unassembled WGS sequence"/>
</dbReference>
<evidence type="ECO:0000313" key="2">
    <source>
        <dbReference type="Proteomes" id="UP000886998"/>
    </source>
</evidence>
<keyword evidence="2" id="KW-1185">Reference proteome</keyword>
<dbReference type="AlphaFoldDB" id="A0A8X7CJ01"/>